<evidence type="ECO:0000256" key="6">
    <source>
        <dbReference type="ARBA" id="ARBA00023055"/>
    </source>
</evidence>
<dbReference type="CDD" id="cd21675">
    <property type="entry name" value="SMP_TEX2"/>
    <property type="match status" value="1"/>
</dbReference>
<accession>A0A1B6DQ01</accession>
<dbReference type="EMBL" id="GEDC01009546">
    <property type="protein sequence ID" value="JAS27752.1"/>
    <property type="molecule type" value="Transcribed_RNA"/>
</dbReference>
<keyword evidence="7" id="KW-0446">Lipid-binding</keyword>
<keyword evidence="3 10" id="KW-0812">Transmembrane</keyword>
<evidence type="ECO:0000256" key="8">
    <source>
        <dbReference type="ARBA" id="ARBA00023136"/>
    </source>
</evidence>
<keyword evidence="8 10" id="KW-0472">Membrane</keyword>
<proteinExistence type="predicted"/>
<feature type="transmembrane region" description="Helical" evidence="10">
    <location>
        <begin position="314"/>
        <end position="334"/>
    </location>
</feature>
<feature type="compositionally biased region" description="Basic and acidic residues" evidence="9">
    <location>
        <begin position="179"/>
        <end position="191"/>
    </location>
</feature>
<organism evidence="12">
    <name type="scientific">Clastoptera arizonana</name>
    <name type="common">Arizona spittle bug</name>
    <dbReference type="NCBI Taxonomy" id="38151"/>
    <lineage>
        <taxon>Eukaryota</taxon>
        <taxon>Metazoa</taxon>
        <taxon>Ecdysozoa</taxon>
        <taxon>Arthropoda</taxon>
        <taxon>Hexapoda</taxon>
        <taxon>Insecta</taxon>
        <taxon>Pterygota</taxon>
        <taxon>Neoptera</taxon>
        <taxon>Paraneoptera</taxon>
        <taxon>Hemiptera</taxon>
        <taxon>Auchenorrhyncha</taxon>
        <taxon>Cercopoidea</taxon>
        <taxon>Clastopteridae</taxon>
        <taxon>Clastoptera</taxon>
    </lineage>
</organism>
<feature type="region of interest" description="Disordered" evidence="9">
    <location>
        <begin position="124"/>
        <end position="200"/>
    </location>
</feature>
<dbReference type="GO" id="GO:0005789">
    <property type="term" value="C:endoplasmic reticulum membrane"/>
    <property type="evidence" value="ECO:0007669"/>
    <property type="project" value="UniProtKB-SubCell"/>
</dbReference>
<feature type="region of interest" description="Disordered" evidence="9">
    <location>
        <begin position="47"/>
        <end position="72"/>
    </location>
</feature>
<evidence type="ECO:0000259" key="11">
    <source>
        <dbReference type="PROSITE" id="PS51847"/>
    </source>
</evidence>
<evidence type="ECO:0000256" key="10">
    <source>
        <dbReference type="SAM" id="Phobius"/>
    </source>
</evidence>
<evidence type="ECO:0000256" key="1">
    <source>
        <dbReference type="ARBA" id="ARBA00004586"/>
    </source>
</evidence>
<feature type="compositionally biased region" description="Polar residues" evidence="9">
    <location>
        <begin position="253"/>
        <end position="264"/>
    </location>
</feature>
<feature type="compositionally biased region" description="Polar residues" evidence="9">
    <location>
        <begin position="796"/>
        <end position="818"/>
    </location>
</feature>
<dbReference type="PANTHER" id="PTHR13466:SF0">
    <property type="entry name" value="SMP-LTD DOMAIN-CONTAINING PROTEIN"/>
    <property type="match status" value="1"/>
</dbReference>
<evidence type="ECO:0000256" key="4">
    <source>
        <dbReference type="ARBA" id="ARBA00022824"/>
    </source>
</evidence>
<keyword evidence="6" id="KW-0445">Lipid transport</keyword>
<feature type="transmembrane region" description="Helical" evidence="10">
    <location>
        <begin position="341"/>
        <end position="361"/>
    </location>
</feature>
<protein>
    <recommendedName>
        <fullName evidence="11">SMP-LTD domain-containing protein</fullName>
    </recommendedName>
</protein>
<dbReference type="GO" id="GO:0006869">
    <property type="term" value="P:lipid transport"/>
    <property type="evidence" value="ECO:0007669"/>
    <property type="project" value="UniProtKB-KW"/>
</dbReference>
<feature type="compositionally biased region" description="Acidic residues" evidence="9">
    <location>
        <begin position="830"/>
        <end position="842"/>
    </location>
</feature>
<sequence length="984" mass="112911">MANSQTNKGKSMQLSSSNISIRYYTEDEQLEELYDTVENKLDLQSDESCTLSSQYPQPSSNTTENQIKSSGVLSRFGKRSISLETPIQETKETPTGDTWRLLKEVRSKITKTVEDKIEEIKSERLKNHQNKRKKMMEQLEHSSVSDSEDASESSISLEGNMDKKDMSTINNHNNSTIEADEHSQESSEERSVTPSFVQNEQENCNKEEAIKMKKAIPNVKDIDEPIRKESEKTKKNENDEMLKVANERKKSNSSHTTMSYSKLSQETDDEKEAVEVAAEACEIGEDSLPSYSCSPILKSTAEFSNTLQNQILNFMSKWSFALLPLSAVFFYYIFEQSKQVLAFMLGSIATIMCINLFKYILNKLDWNEPAGVRLNMIDHEIFSSKPKLLLQSSNYRKPPEFPDKIKYEGWMNHFTKEYKPEKYHISLTKSVHIRLVGSKLSLAYPRNKVAKRAMWNEAKPIMQFNSIHTMDIFDCKVSLLPHGLIHRRRWSKKYPICIKLKPTSNLGVRIRSKDQATVEDDNFKVDLNEEYITFESNKVEESDECEKPTQISEEDALSCLVTDSDYIDSKLLETSFYVEAKEEEENNDDSDEEFVKVPMIELVDNRLYLFARTDHEKEIWFRRFRTAVTYPGDNENNGDKIQEALNSQQEKENKEREYLEFLHRLAQREPPSLPSVKQSNSKSSSKIKGLSISPDLMWLNLFYGRILYDVLKDCSHLSKIQEKIQRKMSAIKLPFFMEQLVISHIDFGKNIPIMQHSSEPTINNQGVWVDLDIIYEGGFKMTVDTKFNLMKLKAPNSGNEMPSDSPTNSPIKTENKPNPGTPKLAVFNSDIEDSAESSSEEPDLSKLQPAYSGNSPAASGRYMRFFHSVTQSTYFQHVTDYRVIRNMMEGLSNKNITLIVEVQGLVGTLVLNLPPPPTNRLWYGFRSNPSIWISATPKFGETTVTLLNITRFIEKKLCKEFEAIAVYPNMVDLSIPKMCKDLPK</sequence>
<keyword evidence="2" id="KW-0813">Transport</keyword>
<dbReference type="InterPro" id="IPR031468">
    <property type="entry name" value="SMP_LBD"/>
</dbReference>
<gene>
    <name evidence="12" type="ORF">g.35235</name>
</gene>
<evidence type="ECO:0000256" key="5">
    <source>
        <dbReference type="ARBA" id="ARBA00022989"/>
    </source>
</evidence>
<comment type="subcellular location">
    <subcellularLocation>
        <location evidence="1">Endoplasmic reticulum membrane</location>
    </subcellularLocation>
</comment>
<feature type="region of interest" description="Disordered" evidence="9">
    <location>
        <begin position="245"/>
        <end position="269"/>
    </location>
</feature>
<evidence type="ECO:0000256" key="2">
    <source>
        <dbReference type="ARBA" id="ARBA00022448"/>
    </source>
</evidence>
<dbReference type="AlphaFoldDB" id="A0A1B6DQ01"/>
<reference evidence="12" key="1">
    <citation type="submission" date="2015-12" db="EMBL/GenBank/DDBJ databases">
        <title>De novo transcriptome assembly of four potential Pierce s Disease insect vectors from Arizona vineyards.</title>
        <authorList>
            <person name="Tassone E.E."/>
        </authorList>
    </citation>
    <scope>NUCLEOTIDE SEQUENCE</scope>
</reference>
<dbReference type="PROSITE" id="PS51847">
    <property type="entry name" value="SMP"/>
    <property type="match status" value="1"/>
</dbReference>
<feature type="compositionally biased region" description="Polar residues" evidence="9">
    <location>
        <begin position="167"/>
        <end position="177"/>
    </location>
</feature>
<keyword evidence="4" id="KW-0256">Endoplasmic reticulum</keyword>
<name>A0A1B6DQ01_9HEMI</name>
<evidence type="ECO:0000256" key="3">
    <source>
        <dbReference type="ARBA" id="ARBA00022692"/>
    </source>
</evidence>
<feature type="region of interest" description="Disordered" evidence="9">
    <location>
        <begin position="221"/>
        <end position="240"/>
    </location>
</feature>
<keyword evidence="5 10" id="KW-1133">Transmembrane helix</keyword>
<feature type="domain" description="SMP-LTD" evidence="11">
    <location>
        <begin position="692"/>
        <end position="976"/>
    </location>
</feature>
<dbReference type="GO" id="GO:0008289">
    <property type="term" value="F:lipid binding"/>
    <property type="evidence" value="ECO:0007669"/>
    <property type="project" value="UniProtKB-KW"/>
</dbReference>
<evidence type="ECO:0000256" key="9">
    <source>
        <dbReference type="SAM" id="MobiDB-lite"/>
    </source>
</evidence>
<feature type="region of interest" description="Disordered" evidence="9">
    <location>
        <begin position="794"/>
        <end position="851"/>
    </location>
</feature>
<evidence type="ECO:0000256" key="7">
    <source>
        <dbReference type="ARBA" id="ARBA00023121"/>
    </source>
</evidence>
<evidence type="ECO:0000313" key="12">
    <source>
        <dbReference type="EMBL" id="JAS27752.1"/>
    </source>
</evidence>
<dbReference type="PANTHER" id="PTHR13466">
    <property type="entry name" value="TEX2 PROTEIN-RELATED"/>
    <property type="match status" value="1"/>
</dbReference>